<dbReference type="GO" id="GO:0016491">
    <property type="term" value="F:oxidoreductase activity"/>
    <property type="evidence" value="ECO:0007669"/>
    <property type="project" value="UniProtKB-KW"/>
</dbReference>
<evidence type="ECO:0000256" key="1">
    <source>
        <dbReference type="ARBA" id="ARBA00006484"/>
    </source>
</evidence>
<accession>Q4PK66</accession>
<organism evidence="3">
    <name type="scientific">uncultured bacterium MedeBAC49C08</name>
    <dbReference type="NCBI Taxonomy" id="332274"/>
    <lineage>
        <taxon>Bacteria</taxon>
        <taxon>environmental samples</taxon>
    </lineage>
</organism>
<reference evidence="3" key="1">
    <citation type="journal article" date="2005" name="PLoS Biol.">
        <title>New insights into metabolic properties of marine bacteria encoding proteorhodopsins.</title>
        <authorList>
            <person name="Sabehi G."/>
            <person name="Loy A."/>
            <person name="Jung K.H."/>
            <person name="Partha R."/>
            <person name="Spudich J.L."/>
            <person name="Isaacson T."/>
            <person name="Hirschberg J."/>
            <person name="Wagner M."/>
            <person name="Beja O."/>
        </authorList>
    </citation>
    <scope>NUCLEOTIDE SEQUENCE</scope>
</reference>
<proteinExistence type="inferred from homology"/>
<name>Q4PK66_9BACT</name>
<dbReference type="EMBL" id="DQ077554">
    <property type="protein sequence ID" value="AAY82640.1"/>
    <property type="molecule type" value="Genomic_DNA"/>
</dbReference>
<keyword evidence="2" id="KW-0560">Oxidoreductase</keyword>
<dbReference type="Gene3D" id="3.40.50.720">
    <property type="entry name" value="NAD(P)-binding Rossmann-like Domain"/>
    <property type="match status" value="1"/>
</dbReference>
<dbReference type="InterPro" id="IPR036291">
    <property type="entry name" value="NAD(P)-bd_dom_sf"/>
</dbReference>
<dbReference type="Pfam" id="PF00106">
    <property type="entry name" value="adh_short"/>
    <property type="match status" value="1"/>
</dbReference>
<dbReference type="PANTHER" id="PTHR43391">
    <property type="entry name" value="RETINOL DEHYDROGENASE-RELATED"/>
    <property type="match status" value="1"/>
</dbReference>
<evidence type="ECO:0000313" key="3">
    <source>
        <dbReference type="EMBL" id="AAY82640.1"/>
    </source>
</evidence>
<comment type="similarity">
    <text evidence="1">Belongs to the short-chain dehydrogenases/reductases (SDR) family.</text>
</comment>
<evidence type="ECO:0000256" key="2">
    <source>
        <dbReference type="ARBA" id="ARBA00023002"/>
    </source>
</evidence>
<dbReference type="PRINTS" id="PR00081">
    <property type="entry name" value="GDHRDH"/>
</dbReference>
<dbReference type="CDD" id="cd05233">
    <property type="entry name" value="SDR_c"/>
    <property type="match status" value="1"/>
</dbReference>
<protein>
    <submittedName>
        <fullName evidence="3">Predicted oxidoreductase</fullName>
    </submittedName>
</protein>
<dbReference type="PANTHER" id="PTHR43391:SF26">
    <property type="entry name" value="BLL7251 PROTEIN"/>
    <property type="match status" value="1"/>
</dbReference>
<sequence>MNIENKVVVVTGAASGIGRALAQAFKNARADKVYIADLNEEGLAETANLMDGIAIKTDVSKESEIKSLVEEVNKENDIDIFCSNAGIGGEFGLLDTTAQGWQTIWDINVMSHIHAAKYCLPNMIKRKSGYFMNTASAAGLLTQIGAAPYSVTKAAAVSFAEWLKITYGSNGIGVTCLCPQAVRTAMTANGPGVAGVDGMIEPEECAAEVLDAIVNERFLAAPHKEVLEYVSRKGNDRDRWISGMQRLQTQFTDFIESADPNKDSH</sequence>
<dbReference type="InterPro" id="IPR002347">
    <property type="entry name" value="SDR_fam"/>
</dbReference>
<dbReference type="AlphaFoldDB" id="Q4PK66"/>
<dbReference type="SUPFAM" id="SSF51735">
    <property type="entry name" value="NAD(P)-binding Rossmann-fold domains"/>
    <property type="match status" value="1"/>
</dbReference>